<dbReference type="InterPro" id="IPR002137">
    <property type="entry name" value="Beta-lactam_class-D_AS"/>
</dbReference>
<evidence type="ECO:0000256" key="7">
    <source>
        <dbReference type="RuleBase" id="RU361140"/>
    </source>
</evidence>
<evidence type="ECO:0000313" key="11">
    <source>
        <dbReference type="Proteomes" id="UP000294614"/>
    </source>
</evidence>
<dbReference type="PROSITE" id="PS00337">
    <property type="entry name" value="BETA_LACTAMASE_D"/>
    <property type="match status" value="1"/>
</dbReference>
<organism evidence="10 11">
    <name type="scientific">Seleniivibrio woodruffii</name>
    <dbReference type="NCBI Taxonomy" id="1078050"/>
    <lineage>
        <taxon>Bacteria</taxon>
        <taxon>Pseudomonadati</taxon>
        <taxon>Deferribacterota</taxon>
        <taxon>Deferribacteres</taxon>
        <taxon>Deferribacterales</taxon>
        <taxon>Geovibrionaceae</taxon>
        <taxon>Seleniivibrio</taxon>
    </lineage>
</organism>
<evidence type="ECO:0000259" key="9">
    <source>
        <dbReference type="Pfam" id="PF00905"/>
    </source>
</evidence>
<dbReference type="GO" id="GO:0046677">
    <property type="term" value="P:response to antibiotic"/>
    <property type="evidence" value="ECO:0007669"/>
    <property type="project" value="UniProtKB-UniRule"/>
</dbReference>
<dbReference type="Pfam" id="PF00905">
    <property type="entry name" value="Transpeptidase"/>
    <property type="match status" value="1"/>
</dbReference>
<protein>
    <recommendedName>
        <fullName evidence="2 7">Beta-lactamase</fullName>
        <ecNumber evidence="2 7">3.5.2.6</ecNumber>
    </recommendedName>
</protein>
<evidence type="ECO:0000256" key="8">
    <source>
        <dbReference type="SAM" id="SignalP"/>
    </source>
</evidence>
<evidence type="ECO:0000256" key="5">
    <source>
        <dbReference type="ARBA" id="ARBA00023251"/>
    </source>
</evidence>
<keyword evidence="11" id="KW-1185">Reference proteome</keyword>
<feature type="domain" description="Penicillin-binding protein transpeptidase" evidence="9">
    <location>
        <begin position="55"/>
        <end position="229"/>
    </location>
</feature>
<dbReference type="InterPro" id="IPR012338">
    <property type="entry name" value="Beta-lactam/transpept-like"/>
</dbReference>
<dbReference type="GO" id="GO:0017001">
    <property type="term" value="P:antibiotic catabolic process"/>
    <property type="evidence" value="ECO:0007669"/>
    <property type="project" value="InterPro"/>
</dbReference>
<dbReference type="SUPFAM" id="SSF56601">
    <property type="entry name" value="beta-lactamase/transpeptidase-like"/>
    <property type="match status" value="1"/>
</dbReference>
<evidence type="ECO:0000256" key="1">
    <source>
        <dbReference type="ARBA" id="ARBA00007898"/>
    </source>
</evidence>
<gene>
    <name evidence="10" type="ORF">C8D98_2476</name>
</gene>
<evidence type="ECO:0000256" key="6">
    <source>
        <dbReference type="PIRSR" id="PIRSR602137-50"/>
    </source>
</evidence>
<keyword evidence="3 8" id="KW-0732">Signal</keyword>
<dbReference type="OrthoDB" id="9762883at2"/>
<comment type="similarity">
    <text evidence="1 7">Belongs to the class-D beta-lactamase family.</text>
</comment>
<evidence type="ECO:0000256" key="3">
    <source>
        <dbReference type="ARBA" id="ARBA00022729"/>
    </source>
</evidence>
<feature type="active site" description="Acyl-ester intermediate" evidence="6">
    <location>
        <position position="63"/>
    </location>
</feature>
<comment type="caution">
    <text evidence="10">The sequence shown here is derived from an EMBL/GenBank/DDBJ whole genome shotgun (WGS) entry which is preliminary data.</text>
</comment>
<feature type="signal peptide" evidence="8">
    <location>
        <begin position="1"/>
        <end position="16"/>
    </location>
</feature>
<feature type="chain" id="PRO_5020986929" description="Beta-lactamase" evidence="8">
    <location>
        <begin position="17"/>
        <end position="252"/>
    </location>
</feature>
<dbReference type="GO" id="GO:0008658">
    <property type="term" value="F:penicillin binding"/>
    <property type="evidence" value="ECO:0007669"/>
    <property type="project" value="InterPro"/>
</dbReference>
<dbReference type="Gene3D" id="3.40.710.10">
    <property type="entry name" value="DD-peptidase/beta-lactamase superfamily"/>
    <property type="match status" value="1"/>
</dbReference>
<keyword evidence="5 7" id="KW-0046">Antibiotic resistance</keyword>
<reference evidence="10 11" key="1">
    <citation type="submission" date="2019-03" db="EMBL/GenBank/DDBJ databases">
        <title>Genomic Encyclopedia of Type Strains, Phase IV (KMG-IV): sequencing the most valuable type-strain genomes for metagenomic binning, comparative biology and taxonomic classification.</title>
        <authorList>
            <person name="Goeker M."/>
        </authorList>
    </citation>
    <scope>NUCLEOTIDE SEQUENCE [LARGE SCALE GENOMIC DNA]</scope>
    <source>
        <strain evidence="10 11">DSM 24984</strain>
    </source>
</reference>
<dbReference type="AlphaFoldDB" id="A0A4R1K5S9"/>
<dbReference type="GO" id="GO:0008800">
    <property type="term" value="F:beta-lactamase activity"/>
    <property type="evidence" value="ECO:0007669"/>
    <property type="project" value="UniProtKB-UniRule"/>
</dbReference>
<keyword evidence="4 7" id="KW-0378">Hydrolase</keyword>
<name>A0A4R1K5S9_9BACT</name>
<comment type="catalytic activity">
    <reaction evidence="7">
        <text>a beta-lactam + H2O = a substituted beta-amino acid</text>
        <dbReference type="Rhea" id="RHEA:20401"/>
        <dbReference type="ChEBI" id="CHEBI:15377"/>
        <dbReference type="ChEBI" id="CHEBI:35627"/>
        <dbReference type="ChEBI" id="CHEBI:140347"/>
        <dbReference type="EC" id="3.5.2.6"/>
    </reaction>
</comment>
<dbReference type="Proteomes" id="UP000294614">
    <property type="component" value="Unassembled WGS sequence"/>
</dbReference>
<sequence length="252" mass="28646">MRILFILLLFSFTAQAFEIQESEILRKLAASAPDAVIAVYPSQEGVVFVSDTEKANKRTLPASTFKIPHALAAIDSGIVHPDTVFKWDGVRRDTESWNRDMTLAQAIKVSAVWVFEEVGRRLGQDVLNVYVSAFDYGNRDISGEYPFWLRGNLKISPVEQIRFMEKFNTNYFRLNKTANDYVKDAMLSGSFKGCTVYAKSGWAGKDRSGWYAGFYDCPDEVYYFAVRIAIDSPEQLILRQQLTERAMSLIID</sequence>
<evidence type="ECO:0000256" key="4">
    <source>
        <dbReference type="ARBA" id="ARBA00022801"/>
    </source>
</evidence>
<dbReference type="EMBL" id="SMGG01000006">
    <property type="protein sequence ID" value="TCK59542.1"/>
    <property type="molecule type" value="Genomic_DNA"/>
</dbReference>
<accession>A0A4R1K5S9</accession>
<proteinExistence type="inferred from homology"/>
<evidence type="ECO:0000313" key="10">
    <source>
        <dbReference type="EMBL" id="TCK59542.1"/>
    </source>
</evidence>
<evidence type="ECO:0000256" key="2">
    <source>
        <dbReference type="ARBA" id="ARBA00012865"/>
    </source>
</evidence>
<dbReference type="RefSeq" id="WP_132874449.1">
    <property type="nucleotide sequence ID" value="NZ_SMGG01000006.1"/>
</dbReference>
<dbReference type="EC" id="3.5.2.6" evidence="2 7"/>
<dbReference type="InterPro" id="IPR001460">
    <property type="entry name" value="PCN-bd_Tpept"/>
</dbReference>
<feature type="modified residue" description="N6-carboxylysine" evidence="6">
    <location>
        <position position="66"/>
    </location>
</feature>